<keyword evidence="1" id="KW-1133">Transmembrane helix</keyword>
<feature type="transmembrane region" description="Helical" evidence="1">
    <location>
        <begin position="20"/>
        <end position="41"/>
    </location>
</feature>
<keyword evidence="1" id="KW-0472">Membrane</keyword>
<dbReference type="SUPFAM" id="SSF52833">
    <property type="entry name" value="Thioredoxin-like"/>
    <property type="match status" value="1"/>
</dbReference>
<keyword evidence="3" id="KW-1185">Reference proteome</keyword>
<accession>A0A7W8D709</accession>
<dbReference type="AlphaFoldDB" id="A0A7W8D709"/>
<evidence type="ECO:0000256" key="1">
    <source>
        <dbReference type="SAM" id="Phobius"/>
    </source>
</evidence>
<reference evidence="2 3" key="1">
    <citation type="submission" date="2020-08" db="EMBL/GenBank/DDBJ databases">
        <title>Genomic Encyclopedia of Type Strains, Phase IV (KMG-IV): sequencing the most valuable type-strain genomes for metagenomic binning, comparative biology and taxonomic classification.</title>
        <authorList>
            <person name="Goeker M."/>
        </authorList>
    </citation>
    <scope>NUCLEOTIDE SEQUENCE [LARGE SCALE GENOMIC DNA]</scope>
    <source>
        <strain evidence="2 3">DSM 24163</strain>
    </source>
</reference>
<evidence type="ECO:0000313" key="2">
    <source>
        <dbReference type="EMBL" id="MBB5209111.1"/>
    </source>
</evidence>
<proteinExistence type="predicted"/>
<evidence type="ECO:0000313" key="3">
    <source>
        <dbReference type="Proteomes" id="UP000521199"/>
    </source>
</evidence>
<organism evidence="2 3">
    <name type="scientific">Chiayiivirga flava</name>
    <dbReference type="NCBI Taxonomy" id="659595"/>
    <lineage>
        <taxon>Bacteria</taxon>
        <taxon>Pseudomonadati</taxon>
        <taxon>Pseudomonadota</taxon>
        <taxon>Gammaproteobacteria</taxon>
        <taxon>Lysobacterales</taxon>
        <taxon>Lysobacteraceae</taxon>
        <taxon>Chiayiivirga</taxon>
    </lineage>
</organism>
<evidence type="ECO:0008006" key="4">
    <source>
        <dbReference type="Google" id="ProtNLM"/>
    </source>
</evidence>
<comment type="caution">
    <text evidence="2">The sequence shown here is derived from an EMBL/GenBank/DDBJ whole genome shotgun (WGS) entry which is preliminary data.</text>
</comment>
<dbReference type="RefSeq" id="WP_183961663.1">
    <property type="nucleotide sequence ID" value="NZ_JACHHP010000005.1"/>
</dbReference>
<name>A0A7W8D709_9GAMM</name>
<keyword evidence="1" id="KW-0812">Transmembrane</keyword>
<sequence length="191" mass="21420">MNVPHPTPIDPVRRRRSRLMLVGVFALFTLPFFAAALLHLSGWKPTDTRNRGELLSPMVQLDDLQLVRADGTPYAWAPYDRRWQIAVVATPGCAQVCVDLIEGLDKVWQLQGRRADRLDVLWFGDVPAGAVPFRRFVPMQQNVDLSARLPGLATQGRPTAYLIDPNGNVALRYGADFDVADLREDTARMLK</sequence>
<dbReference type="Proteomes" id="UP000521199">
    <property type="component" value="Unassembled WGS sequence"/>
</dbReference>
<dbReference type="EMBL" id="JACHHP010000005">
    <property type="protein sequence ID" value="MBB5209111.1"/>
    <property type="molecule type" value="Genomic_DNA"/>
</dbReference>
<dbReference type="InterPro" id="IPR036249">
    <property type="entry name" value="Thioredoxin-like_sf"/>
</dbReference>
<gene>
    <name evidence="2" type="ORF">HNQ52_002674</name>
</gene>
<protein>
    <recommendedName>
        <fullName evidence="4">Thioredoxin domain-containing protein</fullName>
    </recommendedName>
</protein>